<protein>
    <submittedName>
        <fullName evidence="2">6143_t:CDS:1</fullName>
    </submittedName>
</protein>
<gene>
    <name evidence="2" type="ORF">POCULU_LOCUS6655</name>
</gene>
<accession>A0A9N9C1K5</accession>
<evidence type="ECO:0000313" key="2">
    <source>
        <dbReference type="EMBL" id="CAG8584439.1"/>
    </source>
</evidence>
<keyword evidence="3" id="KW-1185">Reference proteome</keyword>
<evidence type="ECO:0000256" key="1">
    <source>
        <dbReference type="SAM" id="MobiDB-lite"/>
    </source>
</evidence>
<comment type="caution">
    <text evidence="2">The sequence shown here is derived from an EMBL/GenBank/DDBJ whole genome shotgun (WGS) entry which is preliminary data.</text>
</comment>
<dbReference type="InterPro" id="IPR040893">
    <property type="entry name" value="RADX"/>
</dbReference>
<feature type="region of interest" description="Disordered" evidence="1">
    <location>
        <begin position="21"/>
        <end position="50"/>
    </location>
</feature>
<evidence type="ECO:0000313" key="3">
    <source>
        <dbReference type="Proteomes" id="UP000789572"/>
    </source>
</evidence>
<dbReference type="Proteomes" id="UP000789572">
    <property type="component" value="Unassembled WGS sequence"/>
</dbReference>
<dbReference type="Pfam" id="PF17659">
    <property type="entry name" value="RADX"/>
    <property type="match status" value="1"/>
</dbReference>
<dbReference type="InterPro" id="IPR012340">
    <property type="entry name" value="NA-bd_OB-fold"/>
</dbReference>
<organism evidence="2 3">
    <name type="scientific">Paraglomus occultum</name>
    <dbReference type="NCBI Taxonomy" id="144539"/>
    <lineage>
        <taxon>Eukaryota</taxon>
        <taxon>Fungi</taxon>
        <taxon>Fungi incertae sedis</taxon>
        <taxon>Mucoromycota</taxon>
        <taxon>Glomeromycotina</taxon>
        <taxon>Glomeromycetes</taxon>
        <taxon>Paraglomerales</taxon>
        <taxon>Paraglomeraceae</taxon>
        <taxon>Paraglomus</taxon>
    </lineage>
</organism>
<dbReference type="AlphaFoldDB" id="A0A9N9C1K5"/>
<sequence length="753" mass="86735">MLELENELPCVALRSPNFSQTKYSRTGVRSPTSPSPGTPRSLSPLSRQICTPPPILPDSRGLFGSPVQPRSPNVSGNPADNKFRRMFEDWDRNEQDIYDIIVTDGIIKDKVLLHTHYNRLVRTSKLKENSCIGIYKYAVRTISSPHTGRKEKIHIINKISTIFDDEDTLVCDESSLEWLYPSIQQFIPLAAHRKCYFSLRNDDFLREDPRWNVDITMDNDFRLPLTYPTIHNVIVTNHGTFPPISTYSKQPMVGRVISKTSMQNFSRPTDYRIEYPWKFSFEIQDCSHKLTVTVWNEKALEIFNSVKVGCLVWLNDYCLKRIMTKDRRIAGKGVEVAINPRDPEGDVRILGDHNLEGWSDANKKARFPPIEVCFIQSVHHYRTPDGYPEFDLIGRVIYVGRLEQVKGETSNHENQMTEYRWVKLLDTTSSREILLKLFTNSQPEIISRLSPGDILHATRLICKSIDYNSITKRVLYLRPTIWSQYYIFVETNNEWNVPDEVDWIDSEDMYLVPLYTEVLKMISCVGGYFNLPVPFKTAKQMMDHSSYIPCGIDALSEKAKQLSVGERYRCVVKGSLLQIEFGNNIKLFKGKILSVDLSDDANNWIQRPVTMAVEMNLYPSSPNESIDMSKIFPITVSISGKDNNKTITTYIIPSASDEGCGRFLNEGGFGEWHLRTLVDLFEFALIDETMTESDDKYEIFKSWSYVDLCERLNALKNEQLIFMLDIVRTRADGVVIVLTKIFPWSNELIKRTM</sequence>
<name>A0A9N9C1K5_9GLOM</name>
<dbReference type="GO" id="GO:0003697">
    <property type="term" value="F:single-stranded DNA binding"/>
    <property type="evidence" value="ECO:0007669"/>
    <property type="project" value="InterPro"/>
</dbReference>
<dbReference type="PANTHER" id="PTHR14944">
    <property type="entry name" value="RPA-RELATED PROTEIN RADX"/>
    <property type="match status" value="1"/>
</dbReference>
<dbReference type="Gene3D" id="2.40.50.140">
    <property type="entry name" value="Nucleic acid-binding proteins"/>
    <property type="match status" value="2"/>
</dbReference>
<proteinExistence type="predicted"/>
<dbReference type="EMBL" id="CAJVPJ010001278">
    <property type="protein sequence ID" value="CAG8584439.1"/>
    <property type="molecule type" value="Genomic_DNA"/>
</dbReference>
<dbReference type="OrthoDB" id="123282at2759"/>
<reference evidence="2" key="1">
    <citation type="submission" date="2021-06" db="EMBL/GenBank/DDBJ databases">
        <authorList>
            <person name="Kallberg Y."/>
            <person name="Tangrot J."/>
            <person name="Rosling A."/>
        </authorList>
    </citation>
    <scope>NUCLEOTIDE SEQUENCE</scope>
    <source>
        <strain evidence="2">IA702</strain>
    </source>
</reference>
<feature type="compositionally biased region" description="Low complexity" evidence="1">
    <location>
        <begin position="38"/>
        <end position="47"/>
    </location>
</feature>
<dbReference type="PANTHER" id="PTHR14944:SF2">
    <property type="entry name" value="RPA-RELATED PROTEIN RADX"/>
    <property type="match status" value="1"/>
</dbReference>